<evidence type="ECO:0000256" key="1">
    <source>
        <dbReference type="ARBA" id="ARBA00002442"/>
    </source>
</evidence>
<comment type="function">
    <text evidence="1 12">Required for the export of heme to the periplasm for the biogenesis of c-type cytochromes.</text>
</comment>
<evidence type="ECO:0000256" key="2">
    <source>
        <dbReference type="ARBA" id="ARBA00004377"/>
    </source>
</evidence>
<comment type="caution">
    <text evidence="13">The sequence shown here is derived from an EMBL/GenBank/DDBJ whole genome shotgun (WGS) entry which is preliminary data.</text>
</comment>
<feature type="transmembrane region" description="Helical" evidence="12">
    <location>
        <begin position="20"/>
        <end position="41"/>
    </location>
</feature>
<keyword evidence="6 12" id="KW-1003">Cell membrane</keyword>
<evidence type="ECO:0000256" key="10">
    <source>
        <dbReference type="ARBA" id="ARBA00022989"/>
    </source>
</evidence>
<evidence type="ECO:0000256" key="8">
    <source>
        <dbReference type="ARBA" id="ARBA00022692"/>
    </source>
</evidence>
<keyword evidence="5 12" id="KW-0813">Transport</keyword>
<evidence type="ECO:0000256" key="4">
    <source>
        <dbReference type="ARBA" id="ARBA00016461"/>
    </source>
</evidence>
<evidence type="ECO:0000256" key="3">
    <source>
        <dbReference type="ARBA" id="ARBA00008741"/>
    </source>
</evidence>
<dbReference type="EMBL" id="PIPO01000006">
    <property type="protein sequence ID" value="RUO30264.1"/>
    <property type="molecule type" value="Genomic_DNA"/>
</dbReference>
<dbReference type="Pfam" id="PF04995">
    <property type="entry name" value="CcmD"/>
    <property type="match status" value="1"/>
</dbReference>
<comment type="similarity">
    <text evidence="3 12">Belongs to the CcmD/CycX/HelD family.</text>
</comment>
<dbReference type="PANTHER" id="PTHR37531:SF1">
    <property type="entry name" value="HEME EXPORTER PROTEIN D"/>
    <property type="match status" value="1"/>
</dbReference>
<dbReference type="GO" id="GO:0005886">
    <property type="term" value="C:plasma membrane"/>
    <property type="evidence" value="ECO:0007669"/>
    <property type="project" value="UniProtKB-SubCell"/>
</dbReference>
<evidence type="ECO:0000256" key="6">
    <source>
        <dbReference type="ARBA" id="ARBA00022475"/>
    </source>
</evidence>
<dbReference type="GO" id="GO:0017004">
    <property type="term" value="P:cytochrome complex assembly"/>
    <property type="evidence" value="ECO:0007669"/>
    <property type="project" value="UniProtKB-KW"/>
</dbReference>
<dbReference type="AlphaFoldDB" id="A0A432WCZ6"/>
<evidence type="ECO:0000256" key="9">
    <source>
        <dbReference type="ARBA" id="ARBA00022748"/>
    </source>
</evidence>
<dbReference type="Proteomes" id="UP000287823">
    <property type="component" value="Unassembled WGS sequence"/>
</dbReference>
<dbReference type="NCBIfam" id="TIGR03141">
    <property type="entry name" value="cytochro_ccmD"/>
    <property type="match status" value="1"/>
</dbReference>
<keyword evidence="11 12" id="KW-0472">Membrane</keyword>
<protein>
    <recommendedName>
        <fullName evidence="4 12">Heme exporter protein D</fullName>
    </recommendedName>
</protein>
<evidence type="ECO:0000313" key="13">
    <source>
        <dbReference type="EMBL" id="RUO30264.1"/>
    </source>
</evidence>
<sequence>MGHFDSFAEFMAMGGYAAYVWSAFAATFFCLGILTWHTLYVRKALRREALKQLARIERIEKARAAKAARATRND</sequence>
<gene>
    <name evidence="13" type="primary">ccmD</name>
    <name evidence="13" type="ORF">CWE14_12880</name>
</gene>
<evidence type="ECO:0000256" key="11">
    <source>
        <dbReference type="ARBA" id="ARBA00023136"/>
    </source>
</evidence>
<dbReference type="RefSeq" id="WP_126799740.1">
    <property type="nucleotide sequence ID" value="NZ_PIPO01000006.1"/>
</dbReference>
<comment type="subcellular location">
    <subcellularLocation>
        <location evidence="2 12">Cell inner membrane</location>
        <topology evidence="2 12">Single-pass membrane protein</topology>
    </subcellularLocation>
</comment>
<evidence type="ECO:0000256" key="12">
    <source>
        <dbReference type="RuleBase" id="RU363101"/>
    </source>
</evidence>
<keyword evidence="14" id="KW-1185">Reference proteome</keyword>
<dbReference type="InterPro" id="IPR052075">
    <property type="entry name" value="Heme_exporter_D"/>
</dbReference>
<keyword evidence="8 12" id="KW-0812">Transmembrane</keyword>
<keyword evidence="7 12" id="KW-0997">Cell inner membrane</keyword>
<dbReference type="GO" id="GO:1903607">
    <property type="term" value="P:cytochrome c biosynthetic process"/>
    <property type="evidence" value="ECO:0007669"/>
    <property type="project" value="TreeGrafter"/>
</dbReference>
<evidence type="ECO:0000256" key="7">
    <source>
        <dbReference type="ARBA" id="ARBA00022519"/>
    </source>
</evidence>
<name>A0A432WCZ6_9GAMM</name>
<keyword evidence="9 12" id="KW-0201">Cytochrome c-type biogenesis</keyword>
<proteinExistence type="inferred from homology"/>
<organism evidence="13 14">
    <name type="scientific">Aliidiomarina soli</name>
    <dbReference type="NCBI Taxonomy" id="1928574"/>
    <lineage>
        <taxon>Bacteria</taxon>
        <taxon>Pseudomonadati</taxon>
        <taxon>Pseudomonadota</taxon>
        <taxon>Gammaproteobacteria</taxon>
        <taxon>Alteromonadales</taxon>
        <taxon>Idiomarinaceae</taxon>
        <taxon>Aliidiomarina</taxon>
    </lineage>
</organism>
<dbReference type="GO" id="GO:0015886">
    <property type="term" value="P:heme transport"/>
    <property type="evidence" value="ECO:0007669"/>
    <property type="project" value="InterPro"/>
</dbReference>
<keyword evidence="10 12" id="KW-1133">Transmembrane helix</keyword>
<evidence type="ECO:0000256" key="5">
    <source>
        <dbReference type="ARBA" id="ARBA00022448"/>
    </source>
</evidence>
<dbReference type="InterPro" id="IPR007078">
    <property type="entry name" value="Haem_export_protD_CcmD"/>
</dbReference>
<evidence type="ECO:0000313" key="14">
    <source>
        <dbReference type="Proteomes" id="UP000287823"/>
    </source>
</evidence>
<accession>A0A432WCZ6</accession>
<dbReference type="PANTHER" id="PTHR37531">
    <property type="entry name" value="HEME EXPORTER PROTEIN D"/>
    <property type="match status" value="1"/>
</dbReference>
<reference evidence="13 14" key="1">
    <citation type="journal article" date="2011" name="Front. Microbiol.">
        <title>Genomic signatures of strain selection and enhancement in Bacillus atrophaeus var. globigii, a historical biowarfare simulant.</title>
        <authorList>
            <person name="Gibbons H.S."/>
            <person name="Broomall S.M."/>
            <person name="McNew L.A."/>
            <person name="Daligault H."/>
            <person name="Chapman C."/>
            <person name="Bruce D."/>
            <person name="Karavis M."/>
            <person name="Krepps M."/>
            <person name="McGregor P.A."/>
            <person name="Hong C."/>
            <person name="Park K.H."/>
            <person name="Akmal A."/>
            <person name="Feldman A."/>
            <person name="Lin J.S."/>
            <person name="Chang W.E."/>
            <person name="Higgs B.W."/>
            <person name="Demirev P."/>
            <person name="Lindquist J."/>
            <person name="Liem A."/>
            <person name="Fochler E."/>
            <person name="Read T.D."/>
            <person name="Tapia R."/>
            <person name="Johnson S."/>
            <person name="Bishop-Lilly K.A."/>
            <person name="Detter C."/>
            <person name="Han C."/>
            <person name="Sozhamannan S."/>
            <person name="Rosenzweig C.N."/>
            <person name="Skowronski E.W."/>
        </authorList>
    </citation>
    <scope>NUCLEOTIDE SEQUENCE [LARGE SCALE GENOMIC DNA]</scope>
    <source>
        <strain evidence="13 14">Y4G10-17</strain>
    </source>
</reference>